<name>A0A3R9ZE98_9CORY</name>
<reference evidence="2 3" key="1">
    <citation type="submission" date="2018-12" db="EMBL/GenBank/DDBJ databases">
        <title>YIM 101343 draft genome.</title>
        <authorList>
            <person name="Chen X."/>
        </authorList>
    </citation>
    <scope>NUCLEOTIDE SEQUENCE [LARGE SCALE GENOMIC DNA]</scope>
    <source>
        <strain evidence="2 3">YIM 101343</strain>
    </source>
</reference>
<sequence>MSENDSPERTFRVPVALRVGGAFMALAVALLVFTVVSVFTDGWMAPFVVTPGFLVIIVAVIIFGAFATVRRDQAASRAQVIALIVAVALVIFSRFIPSVALYVMGQYWLAMYAVAALLAGLVIRRSLIPKD</sequence>
<organism evidence="2 3">
    <name type="scientific">Corynebacterium hylobatis</name>
    <dbReference type="NCBI Taxonomy" id="1859290"/>
    <lineage>
        <taxon>Bacteria</taxon>
        <taxon>Bacillati</taxon>
        <taxon>Actinomycetota</taxon>
        <taxon>Actinomycetes</taxon>
        <taxon>Mycobacteriales</taxon>
        <taxon>Corynebacteriaceae</taxon>
        <taxon>Corynebacterium</taxon>
    </lineage>
</organism>
<dbReference type="AlphaFoldDB" id="A0A3R9ZE98"/>
<comment type="caution">
    <text evidence="2">The sequence shown here is derived from an EMBL/GenBank/DDBJ whole genome shotgun (WGS) entry which is preliminary data.</text>
</comment>
<evidence type="ECO:0000313" key="3">
    <source>
        <dbReference type="Proteomes" id="UP000274907"/>
    </source>
</evidence>
<keyword evidence="3" id="KW-1185">Reference proteome</keyword>
<dbReference type="EMBL" id="RXHJ01000007">
    <property type="protein sequence ID" value="RSZ63486.1"/>
    <property type="molecule type" value="Genomic_DNA"/>
</dbReference>
<protein>
    <submittedName>
        <fullName evidence="2">Uncharacterized protein</fullName>
    </submittedName>
</protein>
<feature type="transmembrane region" description="Helical" evidence="1">
    <location>
        <begin position="15"/>
        <end position="39"/>
    </location>
</feature>
<keyword evidence="1" id="KW-0812">Transmembrane</keyword>
<feature type="transmembrane region" description="Helical" evidence="1">
    <location>
        <begin position="80"/>
        <end position="103"/>
    </location>
</feature>
<gene>
    <name evidence="2" type="ORF">EAH68_07435</name>
</gene>
<evidence type="ECO:0000256" key="1">
    <source>
        <dbReference type="SAM" id="Phobius"/>
    </source>
</evidence>
<dbReference type="Proteomes" id="UP000274907">
    <property type="component" value="Unassembled WGS sequence"/>
</dbReference>
<feature type="transmembrane region" description="Helical" evidence="1">
    <location>
        <begin position="109"/>
        <end position="127"/>
    </location>
</feature>
<dbReference type="RefSeq" id="WP_126120688.1">
    <property type="nucleotide sequence ID" value="NZ_RXHJ01000007.1"/>
</dbReference>
<evidence type="ECO:0000313" key="2">
    <source>
        <dbReference type="EMBL" id="RSZ63486.1"/>
    </source>
</evidence>
<accession>A0A3R9ZE98</accession>
<dbReference type="OrthoDB" id="4421883at2"/>
<keyword evidence="1" id="KW-0472">Membrane</keyword>
<keyword evidence="1" id="KW-1133">Transmembrane helix</keyword>
<proteinExistence type="predicted"/>
<feature type="transmembrane region" description="Helical" evidence="1">
    <location>
        <begin position="45"/>
        <end position="68"/>
    </location>
</feature>